<dbReference type="EMBL" id="SSTE01020479">
    <property type="protein sequence ID" value="KAA0034817.1"/>
    <property type="molecule type" value="Genomic_DNA"/>
</dbReference>
<evidence type="ECO:0000313" key="2">
    <source>
        <dbReference type="Proteomes" id="UP000321393"/>
    </source>
</evidence>
<reference evidence="1 2" key="1">
    <citation type="submission" date="2019-08" db="EMBL/GenBank/DDBJ databases">
        <title>Draft genome sequences of two oriental melons (Cucumis melo L. var makuwa).</title>
        <authorList>
            <person name="Kwon S.-Y."/>
        </authorList>
    </citation>
    <scope>NUCLEOTIDE SEQUENCE [LARGE SCALE GENOMIC DNA]</scope>
    <source>
        <strain evidence="2">cv. SW 3</strain>
        <tissue evidence="1">Leaf</tissue>
    </source>
</reference>
<evidence type="ECO:0000313" key="1">
    <source>
        <dbReference type="EMBL" id="KAA0034817.1"/>
    </source>
</evidence>
<gene>
    <name evidence="1" type="ORF">E6C27_scaffold213G00510</name>
</gene>
<protein>
    <submittedName>
        <fullName evidence="1">CACTA en-spm transposon protein</fullName>
    </submittedName>
</protein>
<comment type="caution">
    <text evidence="1">The sequence shown here is derived from an EMBL/GenBank/DDBJ whole genome shotgun (WGS) entry which is preliminary data.</text>
</comment>
<dbReference type="AlphaFoldDB" id="A0A5A7SZR5"/>
<organism evidence="1 2">
    <name type="scientific">Cucumis melo var. makuwa</name>
    <name type="common">Oriental melon</name>
    <dbReference type="NCBI Taxonomy" id="1194695"/>
    <lineage>
        <taxon>Eukaryota</taxon>
        <taxon>Viridiplantae</taxon>
        <taxon>Streptophyta</taxon>
        <taxon>Embryophyta</taxon>
        <taxon>Tracheophyta</taxon>
        <taxon>Spermatophyta</taxon>
        <taxon>Magnoliopsida</taxon>
        <taxon>eudicotyledons</taxon>
        <taxon>Gunneridae</taxon>
        <taxon>Pentapetalae</taxon>
        <taxon>rosids</taxon>
        <taxon>fabids</taxon>
        <taxon>Cucurbitales</taxon>
        <taxon>Cucurbitaceae</taxon>
        <taxon>Benincaseae</taxon>
        <taxon>Cucumis</taxon>
    </lineage>
</organism>
<proteinExistence type="predicted"/>
<sequence length="134" mass="15213">MLLEFVDDLDNLTRGSSSMSNNSTNGSISMTITSGAEKPIFPNVVHFSQARGVCVQKTFPVRCLKWANAGKEYFEVVKGDLQFNDQAMNRFVEHQMLSTFKELRGDCHWHFKKYSNRKKACANPLNLLEGCDED</sequence>
<accession>A0A5A7SZR5</accession>
<name>A0A5A7SZR5_CUCMM</name>
<dbReference type="Proteomes" id="UP000321393">
    <property type="component" value="Unassembled WGS sequence"/>
</dbReference>